<proteinExistence type="predicted"/>
<evidence type="ECO:0000313" key="2">
    <source>
        <dbReference type="Proteomes" id="UP000266841"/>
    </source>
</evidence>
<organism evidence="1 2">
    <name type="scientific">Thalassiosira oceanica</name>
    <name type="common">Marine diatom</name>
    <dbReference type="NCBI Taxonomy" id="159749"/>
    <lineage>
        <taxon>Eukaryota</taxon>
        <taxon>Sar</taxon>
        <taxon>Stramenopiles</taxon>
        <taxon>Ochrophyta</taxon>
        <taxon>Bacillariophyta</taxon>
        <taxon>Coscinodiscophyceae</taxon>
        <taxon>Thalassiosirophycidae</taxon>
        <taxon>Thalassiosirales</taxon>
        <taxon>Thalassiosiraceae</taxon>
        <taxon>Thalassiosira</taxon>
    </lineage>
</organism>
<sequence>MATSTTIALTRAHVYVTYISLGFRCFRVPKAESTKPNASKHGKLDHMAMANIGWRCTMEVAEGCIPDQNRSLVPILVSAKAVDPAIIDDFGLEVECRSTPLNAAQRRSTTRRDGHL</sequence>
<comment type="caution">
    <text evidence="1">The sequence shown here is derived from an EMBL/GenBank/DDBJ whole genome shotgun (WGS) entry which is preliminary data.</text>
</comment>
<dbReference type="Proteomes" id="UP000266841">
    <property type="component" value="Unassembled WGS sequence"/>
</dbReference>
<evidence type="ECO:0000313" key="1">
    <source>
        <dbReference type="EMBL" id="EJK72208.1"/>
    </source>
</evidence>
<name>K0T0T4_THAOC</name>
<dbReference type="AlphaFoldDB" id="K0T0T4"/>
<accession>K0T0T4</accession>
<reference evidence="1 2" key="1">
    <citation type="journal article" date="2012" name="Genome Biol.">
        <title>Genome and low-iron response of an oceanic diatom adapted to chronic iron limitation.</title>
        <authorList>
            <person name="Lommer M."/>
            <person name="Specht M."/>
            <person name="Roy A.S."/>
            <person name="Kraemer L."/>
            <person name="Andreson R."/>
            <person name="Gutowska M.A."/>
            <person name="Wolf J."/>
            <person name="Bergner S.V."/>
            <person name="Schilhabel M.B."/>
            <person name="Klostermeier U.C."/>
            <person name="Beiko R.G."/>
            <person name="Rosenstiel P."/>
            <person name="Hippler M."/>
            <person name="Laroche J."/>
        </authorList>
    </citation>
    <scope>NUCLEOTIDE SEQUENCE [LARGE SCALE GENOMIC DNA]</scope>
    <source>
        <strain evidence="1 2">CCMP1005</strain>
    </source>
</reference>
<protein>
    <submittedName>
        <fullName evidence="1">Uncharacterized protein</fullName>
    </submittedName>
</protein>
<dbReference type="EMBL" id="AGNL01006202">
    <property type="protein sequence ID" value="EJK72208.1"/>
    <property type="molecule type" value="Genomic_DNA"/>
</dbReference>
<keyword evidence="2" id="KW-1185">Reference proteome</keyword>
<gene>
    <name evidence="1" type="ORF">THAOC_06280</name>
</gene>
<feature type="non-terminal residue" evidence="1">
    <location>
        <position position="116"/>
    </location>
</feature>